<organism evidence="3 4">
    <name type="scientific">Cercophora scortea</name>
    <dbReference type="NCBI Taxonomy" id="314031"/>
    <lineage>
        <taxon>Eukaryota</taxon>
        <taxon>Fungi</taxon>
        <taxon>Dikarya</taxon>
        <taxon>Ascomycota</taxon>
        <taxon>Pezizomycotina</taxon>
        <taxon>Sordariomycetes</taxon>
        <taxon>Sordariomycetidae</taxon>
        <taxon>Sordariales</taxon>
        <taxon>Lasiosphaeriaceae</taxon>
        <taxon>Cercophora</taxon>
    </lineage>
</organism>
<gene>
    <name evidence="3" type="ORF">B0T19DRAFT_291147</name>
</gene>
<keyword evidence="1" id="KW-0732">Signal</keyword>
<reference evidence="3" key="2">
    <citation type="submission" date="2023-06" db="EMBL/GenBank/DDBJ databases">
        <authorList>
            <consortium name="Lawrence Berkeley National Laboratory"/>
            <person name="Haridas S."/>
            <person name="Hensen N."/>
            <person name="Bonometti L."/>
            <person name="Westerberg I."/>
            <person name="Brannstrom I.O."/>
            <person name="Guillou S."/>
            <person name="Cros-Aarteil S."/>
            <person name="Calhoun S."/>
            <person name="Kuo A."/>
            <person name="Mondo S."/>
            <person name="Pangilinan J."/>
            <person name="Riley R."/>
            <person name="Labutti K."/>
            <person name="Andreopoulos B."/>
            <person name="Lipzen A."/>
            <person name="Chen C."/>
            <person name="Yanf M."/>
            <person name="Daum C."/>
            <person name="Ng V."/>
            <person name="Clum A."/>
            <person name="Steindorff A."/>
            <person name="Ohm R."/>
            <person name="Martin F."/>
            <person name="Silar P."/>
            <person name="Natvig D."/>
            <person name="Lalanne C."/>
            <person name="Gautier V."/>
            <person name="Ament-Velasquez S.L."/>
            <person name="Kruys A."/>
            <person name="Hutchinson M.I."/>
            <person name="Powell A.J."/>
            <person name="Barry K."/>
            <person name="Miller A.N."/>
            <person name="Grigoriev I.V."/>
            <person name="Debuchy R."/>
            <person name="Gladieux P."/>
            <person name="Thoren M.H."/>
            <person name="Johannesson H."/>
        </authorList>
    </citation>
    <scope>NUCLEOTIDE SEQUENCE</scope>
    <source>
        <strain evidence="3">SMH4131-1</strain>
    </source>
</reference>
<reference evidence="3" key="1">
    <citation type="journal article" date="2023" name="Mol. Phylogenet. Evol.">
        <title>Genome-scale phylogeny and comparative genomics of the fungal order Sordariales.</title>
        <authorList>
            <person name="Hensen N."/>
            <person name="Bonometti L."/>
            <person name="Westerberg I."/>
            <person name="Brannstrom I.O."/>
            <person name="Guillou S."/>
            <person name="Cros-Aarteil S."/>
            <person name="Calhoun S."/>
            <person name="Haridas S."/>
            <person name="Kuo A."/>
            <person name="Mondo S."/>
            <person name="Pangilinan J."/>
            <person name="Riley R."/>
            <person name="LaButti K."/>
            <person name="Andreopoulos B."/>
            <person name="Lipzen A."/>
            <person name="Chen C."/>
            <person name="Yan M."/>
            <person name="Daum C."/>
            <person name="Ng V."/>
            <person name="Clum A."/>
            <person name="Steindorff A."/>
            <person name="Ohm R.A."/>
            <person name="Martin F."/>
            <person name="Silar P."/>
            <person name="Natvig D.O."/>
            <person name="Lalanne C."/>
            <person name="Gautier V."/>
            <person name="Ament-Velasquez S.L."/>
            <person name="Kruys A."/>
            <person name="Hutchinson M.I."/>
            <person name="Powell A.J."/>
            <person name="Barry K."/>
            <person name="Miller A.N."/>
            <person name="Grigoriev I.V."/>
            <person name="Debuchy R."/>
            <person name="Gladieux P."/>
            <person name="Hiltunen Thoren M."/>
            <person name="Johannesson H."/>
        </authorList>
    </citation>
    <scope>NUCLEOTIDE SEQUENCE</scope>
    <source>
        <strain evidence="3">SMH4131-1</strain>
    </source>
</reference>
<proteinExistence type="predicted"/>
<dbReference type="InterPro" id="IPR058334">
    <property type="entry name" value="DUF8021"/>
</dbReference>
<dbReference type="Proteomes" id="UP001286456">
    <property type="component" value="Unassembled WGS sequence"/>
</dbReference>
<accession>A0AAE0M3K0</accession>
<dbReference type="EMBL" id="JAUEPO010000007">
    <property type="protein sequence ID" value="KAK3317403.1"/>
    <property type="molecule type" value="Genomic_DNA"/>
</dbReference>
<evidence type="ECO:0000313" key="3">
    <source>
        <dbReference type="EMBL" id="KAK3317403.1"/>
    </source>
</evidence>
<evidence type="ECO:0000256" key="1">
    <source>
        <dbReference type="SAM" id="SignalP"/>
    </source>
</evidence>
<feature type="domain" description="DUF8021" evidence="2">
    <location>
        <begin position="156"/>
        <end position="269"/>
    </location>
</feature>
<protein>
    <recommendedName>
        <fullName evidence="2">DUF8021 domain-containing protein</fullName>
    </recommendedName>
</protein>
<dbReference type="Pfam" id="PF26061">
    <property type="entry name" value="DUF8021"/>
    <property type="match status" value="1"/>
</dbReference>
<comment type="caution">
    <text evidence="3">The sequence shown here is derived from an EMBL/GenBank/DDBJ whole genome shotgun (WGS) entry which is preliminary data.</text>
</comment>
<sequence length="278" mass="30046">MHPPTILTATALLATHASAACSRSALSDATAAYIAWQTAGSPSSTSTLSLSPNLTITENDVSLPLTKSTLSQPIAIDFSRSFYDTVACASFTELASTAKTHPYVIHTHLFFDPTTDTLKLSSVDSVVTDDGDWVFDASGYLKWTKQEKWDAIPEAKRNTRAVIKAAGDAYLDQWGNSSVQVPFATPCARLEGGAYTGERSPTTNSCKMGAFPQPLKVANRRYVIDEEVGAVSIFNGFPWLEKSKPDGATPSSNQIRVEGGLIRYIHEVTVCETKRCGR</sequence>
<keyword evidence="4" id="KW-1185">Reference proteome</keyword>
<dbReference type="AlphaFoldDB" id="A0AAE0M3K0"/>
<evidence type="ECO:0000259" key="2">
    <source>
        <dbReference type="Pfam" id="PF26061"/>
    </source>
</evidence>
<name>A0AAE0M3K0_9PEZI</name>
<evidence type="ECO:0000313" key="4">
    <source>
        <dbReference type="Proteomes" id="UP001286456"/>
    </source>
</evidence>
<feature type="chain" id="PRO_5042277141" description="DUF8021 domain-containing protein" evidence="1">
    <location>
        <begin position="20"/>
        <end position="278"/>
    </location>
</feature>
<feature type="signal peptide" evidence="1">
    <location>
        <begin position="1"/>
        <end position="19"/>
    </location>
</feature>